<evidence type="ECO:0000313" key="4">
    <source>
        <dbReference type="Proteomes" id="UP000037784"/>
    </source>
</evidence>
<evidence type="ECO:0000313" key="2">
    <source>
        <dbReference type="EMBL" id="GAP64421.1"/>
    </source>
</evidence>
<dbReference type="Pfam" id="PF12695">
    <property type="entry name" value="Abhydrolase_5"/>
    <property type="match status" value="1"/>
</dbReference>
<reference evidence="3 5" key="2">
    <citation type="submission" date="2015-07" db="EMBL/GenBank/DDBJ databases">
        <title>Whole genome sequence of Ardenticatena maritima DSM 23922.</title>
        <authorList>
            <person name="Hemp J."/>
            <person name="Ward L.M."/>
            <person name="Pace L.A."/>
            <person name="Fischer W.W."/>
        </authorList>
    </citation>
    <scope>NUCLEOTIDE SEQUENCE [LARGE SCALE GENOMIC DNA]</scope>
    <source>
        <strain evidence="3 5">110S</strain>
    </source>
</reference>
<proteinExistence type="predicted"/>
<accession>A0A0M8KAT2</accession>
<dbReference type="Proteomes" id="UP000050502">
    <property type="component" value="Unassembled WGS sequence"/>
</dbReference>
<sequence>MRTWGKRLLLLLIAGLLIAVAGFFYWALNPLPAMPEAEAALQSDTNVHVETTPWFTFIPQTSQPRLGFILYPGGHVDPRAYAPPARRLAEEGWLVVIPPMPLNLAFFAPNKAEEIIAAHPEIEVWVIGGHSLGGAMAVRFARTHPQQVAGLVLWASYPAESDAIADWTDFPVLSIYGTEDGGREGIEASAQLLPPETEWVVIEGGNHAQFGWYGPQPGDGVARISREEQQAIILEATARFLHAVAAQHGVETAP</sequence>
<reference evidence="4" key="3">
    <citation type="submission" date="2015-08" db="EMBL/GenBank/DDBJ databases">
        <title>Draft Genome Sequence of a Heterotrophic Facultative Anaerobic Bacterium Ardenticatena maritima Strain 110S.</title>
        <authorList>
            <person name="Kawaichi S."/>
            <person name="Yoshida T."/>
            <person name="Sako Y."/>
            <person name="Nakamura R."/>
        </authorList>
    </citation>
    <scope>NUCLEOTIDE SEQUENCE [LARGE SCALE GENOMIC DNA]</scope>
    <source>
        <strain evidence="4">110S</strain>
    </source>
</reference>
<dbReference type="GO" id="GO:0016787">
    <property type="term" value="F:hydrolase activity"/>
    <property type="evidence" value="ECO:0007669"/>
    <property type="project" value="InterPro"/>
</dbReference>
<evidence type="ECO:0000313" key="5">
    <source>
        <dbReference type="Proteomes" id="UP000050502"/>
    </source>
</evidence>
<dbReference type="Proteomes" id="UP000037784">
    <property type="component" value="Unassembled WGS sequence"/>
</dbReference>
<evidence type="ECO:0000313" key="3">
    <source>
        <dbReference type="EMBL" id="KPL89464.1"/>
    </source>
</evidence>
<protein>
    <recommendedName>
        <fullName evidence="1">Alpha/beta hydrolase fold-5 domain-containing protein</fullName>
    </recommendedName>
</protein>
<reference evidence="2 4" key="1">
    <citation type="journal article" date="2015" name="Genome Announc.">
        <title>Draft Genome Sequence of a Heterotrophic Facultative Anaerobic Thermophilic Bacterium, Ardenticatena maritima Strain 110ST.</title>
        <authorList>
            <person name="Kawaichi S."/>
            <person name="Yoshida T."/>
            <person name="Sako Y."/>
            <person name="Nakamura R."/>
        </authorList>
    </citation>
    <scope>NUCLEOTIDE SEQUENCE [LARGE SCALE GENOMIC DNA]</scope>
    <source>
        <strain evidence="2 4">110S</strain>
    </source>
</reference>
<dbReference type="EMBL" id="BBZA01000263">
    <property type="protein sequence ID" value="GAP64421.1"/>
    <property type="molecule type" value="Genomic_DNA"/>
</dbReference>
<dbReference type="InParanoid" id="A0A0M8KAT2"/>
<dbReference type="Gene3D" id="3.40.50.1820">
    <property type="entry name" value="alpha/beta hydrolase"/>
    <property type="match status" value="1"/>
</dbReference>
<dbReference type="InterPro" id="IPR029059">
    <property type="entry name" value="AB_hydrolase_5"/>
</dbReference>
<dbReference type="InterPro" id="IPR029058">
    <property type="entry name" value="AB_hydrolase_fold"/>
</dbReference>
<dbReference type="EMBL" id="LGKN01000003">
    <property type="protein sequence ID" value="KPL89464.1"/>
    <property type="molecule type" value="Genomic_DNA"/>
</dbReference>
<dbReference type="SUPFAM" id="SSF53474">
    <property type="entry name" value="alpha/beta-Hydrolases"/>
    <property type="match status" value="1"/>
</dbReference>
<dbReference type="RefSeq" id="WP_054494106.1">
    <property type="nucleotide sequence ID" value="NZ_BBZA01000263.1"/>
</dbReference>
<keyword evidence="4" id="KW-1185">Reference proteome</keyword>
<name>A0A0M8KAT2_9CHLR</name>
<dbReference type="AlphaFoldDB" id="A0A0M8KAT2"/>
<organism evidence="2 4">
    <name type="scientific">Ardenticatena maritima</name>
    <dbReference type="NCBI Taxonomy" id="872965"/>
    <lineage>
        <taxon>Bacteria</taxon>
        <taxon>Bacillati</taxon>
        <taxon>Chloroflexota</taxon>
        <taxon>Ardenticatenia</taxon>
        <taxon>Ardenticatenales</taxon>
        <taxon>Ardenticatenaceae</taxon>
        <taxon>Ardenticatena</taxon>
    </lineage>
</organism>
<dbReference type="STRING" id="872965.SE16_03220"/>
<feature type="domain" description="Alpha/beta hydrolase fold-5" evidence="1">
    <location>
        <begin position="68"/>
        <end position="230"/>
    </location>
</feature>
<comment type="caution">
    <text evidence="2">The sequence shown here is derived from an EMBL/GenBank/DDBJ whole genome shotgun (WGS) entry which is preliminary data.</text>
</comment>
<evidence type="ECO:0000259" key="1">
    <source>
        <dbReference type="Pfam" id="PF12695"/>
    </source>
</evidence>
<dbReference type="OrthoDB" id="9780932at2"/>
<gene>
    <name evidence="2" type="ORF">ARMA_2844</name>
    <name evidence="3" type="ORF">SE16_03220</name>
</gene>